<reference evidence="10" key="2">
    <citation type="submission" date="2021-04" db="EMBL/GenBank/DDBJ databases">
        <authorList>
            <person name="Gilroy R."/>
        </authorList>
    </citation>
    <scope>NUCLEOTIDE SEQUENCE</scope>
    <source>
        <strain evidence="10">CHK169-2315</strain>
    </source>
</reference>
<dbReference type="GO" id="GO:0009055">
    <property type="term" value="F:electron transfer activity"/>
    <property type="evidence" value="ECO:0007669"/>
    <property type="project" value="InterPro"/>
</dbReference>
<evidence type="ECO:0000256" key="1">
    <source>
        <dbReference type="ARBA" id="ARBA00022448"/>
    </source>
</evidence>
<evidence type="ECO:0000256" key="8">
    <source>
        <dbReference type="SAM" id="Phobius"/>
    </source>
</evidence>
<feature type="binding site" description="covalent" evidence="6">
    <location>
        <position position="64"/>
    </location>
    <ligand>
        <name>heme c</name>
        <dbReference type="ChEBI" id="CHEBI:61717"/>
    </ligand>
</feature>
<keyword evidence="3 7" id="KW-0479">Metal-binding</keyword>
<dbReference type="AlphaFoldDB" id="A0A9D1PLL7"/>
<keyword evidence="2 6" id="KW-0349">Heme</keyword>
<reference evidence="10" key="1">
    <citation type="journal article" date="2021" name="PeerJ">
        <title>Extensive microbial diversity within the chicken gut microbiome revealed by metagenomics and culture.</title>
        <authorList>
            <person name="Gilroy R."/>
            <person name="Ravi A."/>
            <person name="Getino M."/>
            <person name="Pursley I."/>
            <person name="Horton D.L."/>
            <person name="Alikhan N.F."/>
            <person name="Baker D."/>
            <person name="Gharbi K."/>
            <person name="Hall N."/>
            <person name="Watson M."/>
            <person name="Adriaenssens E.M."/>
            <person name="Foster-Nyarko E."/>
            <person name="Jarju S."/>
            <person name="Secka A."/>
            <person name="Antonio M."/>
            <person name="Oren A."/>
            <person name="Chaudhuri R.R."/>
            <person name="La Ragione R."/>
            <person name="Hildebrand F."/>
            <person name="Pallen M.J."/>
        </authorList>
    </citation>
    <scope>NUCLEOTIDE SEQUENCE</scope>
    <source>
        <strain evidence="10">CHK169-2315</strain>
    </source>
</reference>
<evidence type="ECO:0000256" key="6">
    <source>
        <dbReference type="PIRSR" id="PIRSR000025-1"/>
    </source>
</evidence>
<feature type="binding site" description="axial binding residue" evidence="7">
    <location>
        <position position="103"/>
    </location>
    <ligand>
        <name>heme c</name>
        <dbReference type="ChEBI" id="CHEBI:61717"/>
    </ligand>
    <ligandPart>
        <name>Fe</name>
        <dbReference type="ChEBI" id="CHEBI:18248"/>
    </ligandPart>
</feature>
<dbReference type="PIRSF" id="PIRSF000025">
    <property type="entry name" value="Cytc_Bsub_c550"/>
    <property type="match status" value="1"/>
</dbReference>
<dbReference type="Gene3D" id="1.10.760.10">
    <property type="entry name" value="Cytochrome c-like domain"/>
    <property type="match status" value="1"/>
</dbReference>
<evidence type="ECO:0000313" key="11">
    <source>
        <dbReference type="Proteomes" id="UP000823937"/>
    </source>
</evidence>
<dbReference type="SUPFAM" id="SSF46626">
    <property type="entry name" value="Cytochrome c"/>
    <property type="match status" value="1"/>
</dbReference>
<dbReference type="InterPro" id="IPR036909">
    <property type="entry name" value="Cyt_c-like_dom_sf"/>
</dbReference>
<organism evidence="10 11">
    <name type="scientific">Candidatus Pseudogracilibacillus intestinigallinarum</name>
    <dbReference type="NCBI Taxonomy" id="2838742"/>
    <lineage>
        <taxon>Bacteria</taxon>
        <taxon>Bacillati</taxon>
        <taxon>Bacillota</taxon>
        <taxon>Bacilli</taxon>
        <taxon>Bacillales</taxon>
        <taxon>Bacillaceae</taxon>
        <taxon>Pseudogracilibacillus</taxon>
    </lineage>
</organism>
<dbReference type="InterPro" id="IPR054780">
    <property type="entry name" value="Cytochro_C550_firm"/>
</dbReference>
<keyword evidence="8" id="KW-0472">Membrane</keyword>
<dbReference type="Proteomes" id="UP000823937">
    <property type="component" value="Unassembled WGS sequence"/>
</dbReference>
<dbReference type="GO" id="GO:0005506">
    <property type="term" value="F:iron ion binding"/>
    <property type="evidence" value="ECO:0007669"/>
    <property type="project" value="InterPro"/>
</dbReference>
<gene>
    <name evidence="10" type="ORF">H9895_01065</name>
</gene>
<dbReference type="PROSITE" id="PS51007">
    <property type="entry name" value="CYTC"/>
    <property type="match status" value="1"/>
</dbReference>
<comment type="PTM">
    <text evidence="6">Binds 1 heme c group covalently per subunit.</text>
</comment>
<accession>A0A9D1PLL7</accession>
<keyword evidence="8" id="KW-1133">Transmembrane helix</keyword>
<keyword evidence="4" id="KW-0249">Electron transport</keyword>
<feature type="transmembrane region" description="Helical" evidence="8">
    <location>
        <begin position="6"/>
        <end position="27"/>
    </location>
</feature>
<dbReference type="NCBIfam" id="NF045773">
    <property type="entry name" value="cytochro_C550"/>
    <property type="match status" value="1"/>
</dbReference>
<evidence type="ECO:0000256" key="7">
    <source>
        <dbReference type="PIRSR" id="PIRSR000025-2"/>
    </source>
</evidence>
<evidence type="ECO:0000256" key="3">
    <source>
        <dbReference type="ARBA" id="ARBA00022723"/>
    </source>
</evidence>
<protein>
    <submittedName>
        <fullName evidence="10">Cytochrome c</fullName>
    </submittedName>
</protein>
<dbReference type="PANTHER" id="PTHR37823">
    <property type="entry name" value="CYTOCHROME C-553-LIKE"/>
    <property type="match status" value="1"/>
</dbReference>
<dbReference type="InterPro" id="IPR012218">
    <property type="entry name" value="Cyt_c_BACSU-c550-type"/>
</dbReference>
<keyword evidence="8" id="KW-0812">Transmembrane</keyword>
<evidence type="ECO:0000313" key="10">
    <source>
        <dbReference type="EMBL" id="HIV73654.1"/>
    </source>
</evidence>
<evidence type="ECO:0000256" key="5">
    <source>
        <dbReference type="ARBA" id="ARBA00023004"/>
    </source>
</evidence>
<feature type="domain" description="Cytochrome c" evidence="9">
    <location>
        <begin position="51"/>
        <end position="124"/>
    </location>
</feature>
<keyword evidence="5 7" id="KW-0408">Iron</keyword>
<feature type="binding site" description="axial binding residue" evidence="7">
    <location>
        <position position="68"/>
    </location>
    <ligand>
        <name>heme c</name>
        <dbReference type="ChEBI" id="CHEBI:61717"/>
    </ligand>
    <ligandPart>
        <name>Fe</name>
        <dbReference type="ChEBI" id="CHEBI:18248"/>
    </ligandPart>
</feature>
<evidence type="ECO:0000256" key="2">
    <source>
        <dbReference type="ARBA" id="ARBA00022617"/>
    </source>
</evidence>
<dbReference type="PANTHER" id="PTHR37823:SF4">
    <property type="entry name" value="MENAQUINOL-CYTOCHROME C REDUCTASE CYTOCHROME B_C SUBUNIT"/>
    <property type="match status" value="1"/>
</dbReference>
<dbReference type="EMBL" id="DXHX01000015">
    <property type="protein sequence ID" value="HIV73654.1"/>
    <property type="molecule type" value="Genomic_DNA"/>
</dbReference>
<dbReference type="InterPro" id="IPR009056">
    <property type="entry name" value="Cyt_c-like_dom"/>
</dbReference>
<dbReference type="InterPro" id="IPR051811">
    <property type="entry name" value="Cytochrome_c550/c551-like"/>
</dbReference>
<dbReference type="Pfam" id="PF13442">
    <property type="entry name" value="Cytochrome_CBB3"/>
    <property type="match status" value="1"/>
</dbReference>
<evidence type="ECO:0000256" key="4">
    <source>
        <dbReference type="ARBA" id="ARBA00022982"/>
    </source>
</evidence>
<dbReference type="GO" id="GO:0020037">
    <property type="term" value="F:heme binding"/>
    <property type="evidence" value="ECO:0007669"/>
    <property type="project" value="InterPro"/>
</dbReference>
<evidence type="ECO:0000259" key="9">
    <source>
        <dbReference type="PROSITE" id="PS51007"/>
    </source>
</evidence>
<keyword evidence="1" id="KW-0813">Transport</keyword>
<proteinExistence type="predicted"/>
<name>A0A9D1PLL7_9BACI</name>
<feature type="binding site" description="covalent" evidence="6">
    <location>
        <position position="67"/>
    </location>
    <ligand>
        <name>heme c</name>
        <dbReference type="ChEBI" id="CHEBI:61717"/>
    </ligand>
</feature>
<sequence>MKKNILPFGIIAVVGIFAAIIVFYIGVEQREDIRLAEENGGEEVTENNDGEVADDPEAVYANSCASCHGDDLSGAMGPDLTKVGSDHSADDIVNIINNGQGAMPPGLVGPEEADLLAEWLSEMK</sequence>
<comment type="caution">
    <text evidence="10">The sequence shown here is derived from an EMBL/GenBank/DDBJ whole genome shotgun (WGS) entry which is preliminary data.</text>
</comment>
<dbReference type="GO" id="GO:0016020">
    <property type="term" value="C:membrane"/>
    <property type="evidence" value="ECO:0007669"/>
    <property type="project" value="InterPro"/>
</dbReference>